<organism evidence="2 3">
    <name type="scientific">Eikenella corrodens</name>
    <dbReference type="NCBI Taxonomy" id="539"/>
    <lineage>
        <taxon>Bacteria</taxon>
        <taxon>Pseudomonadati</taxon>
        <taxon>Pseudomonadota</taxon>
        <taxon>Betaproteobacteria</taxon>
        <taxon>Neisseriales</taxon>
        <taxon>Neisseriaceae</taxon>
        <taxon>Eikenella</taxon>
    </lineage>
</organism>
<feature type="transmembrane region" description="Helical" evidence="1">
    <location>
        <begin position="58"/>
        <end position="81"/>
    </location>
</feature>
<accession>A0A3S9SGX4</accession>
<dbReference type="RefSeq" id="WP_126982353.1">
    <property type="nucleotide sequence ID" value="NZ_CP034670.1"/>
</dbReference>
<name>A0A3S9SGX4_EIKCO</name>
<reference evidence="2 3" key="1">
    <citation type="submission" date="2018-12" db="EMBL/GenBank/DDBJ databases">
        <title>Genome sequencing of Eikenella corrodens KCOM 3110 (= JS217).</title>
        <authorList>
            <person name="Koo J.-K."/>
            <person name="Park S.-N."/>
            <person name="Lim Y.K."/>
        </authorList>
    </citation>
    <scope>NUCLEOTIDE SEQUENCE [LARGE SCALE GENOMIC DNA]</scope>
    <source>
        <strain evidence="2 3">KCOM 3110</strain>
    </source>
</reference>
<protein>
    <submittedName>
        <fullName evidence="2">Uncharacterized protein</fullName>
    </submittedName>
</protein>
<dbReference type="EMBL" id="CP034670">
    <property type="protein sequence ID" value="AZR58781.1"/>
    <property type="molecule type" value="Genomic_DNA"/>
</dbReference>
<evidence type="ECO:0000313" key="3">
    <source>
        <dbReference type="Proteomes" id="UP000282435"/>
    </source>
</evidence>
<evidence type="ECO:0000313" key="2">
    <source>
        <dbReference type="EMBL" id="AZR58781.1"/>
    </source>
</evidence>
<dbReference type="AlphaFoldDB" id="A0A3S9SGX4"/>
<keyword evidence="1" id="KW-0812">Transmembrane</keyword>
<keyword evidence="1" id="KW-1133">Transmembrane helix</keyword>
<dbReference type="Proteomes" id="UP000282435">
    <property type="component" value="Chromosome"/>
</dbReference>
<sequence length="320" mass="37870">MKIGKEVRQGFQVEPLREAIPTLPAKVLHDFKIWYLKMKKQDKSENQNKEATGSYKLFMLKILLLYVIGVILSTFFPFSLLPRSMMKPSNSIYTDFKIFLSDKTIEHQRDLYMLNKQVYSFQLKDYDGDASDGPPYVVCGVYSYELAEDVKYYNKNGLINELNDRLANKYNFKPYYDKDGNQKWIEIEYIEMLSTGYRKFRTIWFPIKYLDNFLTYRNQIDENTRFIPKVDGGRQSTPDESYRYSCVSAMDRQENSLMGLIGYEGFGEEFHRFITYEKLQQERARILRVLSAPDTVVRVDAVDGLIYFYNLHENRMVILD</sequence>
<gene>
    <name evidence="2" type="ORF">ELB75_01195</name>
</gene>
<keyword evidence="1" id="KW-0472">Membrane</keyword>
<proteinExistence type="predicted"/>
<evidence type="ECO:0000256" key="1">
    <source>
        <dbReference type="SAM" id="Phobius"/>
    </source>
</evidence>